<proteinExistence type="inferred from homology"/>
<dbReference type="EMBL" id="CP022163">
    <property type="protein sequence ID" value="ATB32487.1"/>
    <property type="molecule type" value="Genomic_DNA"/>
</dbReference>
<dbReference type="NCBIfam" id="TIGR00689">
    <property type="entry name" value="rpiB_lacA_lacB"/>
    <property type="match status" value="1"/>
</dbReference>
<dbReference type="OrthoDB" id="1778624at2"/>
<dbReference type="SUPFAM" id="SSF89623">
    <property type="entry name" value="Ribose/Galactose isomerase RpiB/AlsB"/>
    <property type="match status" value="1"/>
</dbReference>
<dbReference type="Pfam" id="PF02502">
    <property type="entry name" value="LacAB_rpiB"/>
    <property type="match status" value="1"/>
</dbReference>
<evidence type="ECO:0000313" key="5">
    <source>
        <dbReference type="EMBL" id="ATB32487.1"/>
    </source>
</evidence>
<dbReference type="GO" id="GO:0019316">
    <property type="term" value="P:D-allose catabolic process"/>
    <property type="evidence" value="ECO:0007669"/>
    <property type="project" value="TreeGrafter"/>
</dbReference>
<feature type="binding site" evidence="4">
    <location>
        <position position="132"/>
    </location>
    <ligand>
        <name>D-ribulose 5-phosphate</name>
        <dbReference type="ChEBI" id="CHEBI:58121"/>
    </ligand>
</feature>
<feature type="binding site" evidence="4">
    <location>
        <begin position="66"/>
        <end position="70"/>
    </location>
    <ligand>
        <name>D-ribulose 5-phosphate</name>
        <dbReference type="ChEBI" id="CHEBI:58121"/>
    </ligand>
</feature>
<reference evidence="5 6" key="1">
    <citation type="submission" date="2017-06" db="EMBL/GenBank/DDBJ databases">
        <authorList>
            <person name="Kim H.J."/>
            <person name="Triplett B.A."/>
        </authorList>
    </citation>
    <scope>NUCLEOTIDE SEQUENCE [LARGE SCALE GENOMIC DNA]</scope>
    <source>
        <strain evidence="5 6">DSM 14713</strain>
    </source>
</reference>
<feature type="active site" description="Proton acceptor" evidence="3">
    <location>
        <position position="65"/>
    </location>
</feature>
<keyword evidence="2 5" id="KW-0413">Isomerase</keyword>
<dbReference type="InterPro" id="IPR036569">
    <property type="entry name" value="RpiB_LacA_LacB_sf"/>
</dbReference>
<evidence type="ECO:0000256" key="2">
    <source>
        <dbReference type="ARBA" id="ARBA00023235"/>
    </source>
</evidence>
<feature type="binding site" evidence="4">
    <location>
        <position position="99"/>
    </location>
    <ligand>
        <name>D-ribulose 5-phosphate</name>
        <dbReference type="ChEBI" id="CHEBI:58121"/>
    </ligand>
</feature>
<dbReference type="AlphaFoldDB" id="A0A250IMU4"/>
<organism evidence="5 6">
    <name type="scientific">Melittangium boletus DSM 14713</name>
    <dbReference type="NCBI Taxonomy" id="1294270"/>
    <lineage>
        <taxon>Bacteria</taxon>
        <taxon>Pseudomonadati</taxon>
        <taxon>Myxococcota</taxon>
        <taxon>Myxococcia</taxon>
        <taxon>Myxococcales</taxon>
        <taxon>Cystobacterineae</taxon>
        <taxon>Archangiaceae</taxon>
        <taxon>Melittangium</taxon>
    </lineage>
</organism>
<protein>
    <submittedName>
        <fullName evidence="5">Ribose 5-phosphate isomerase B</fullName>
    </submittedName>
</protein>
<dbReference type="InterPro" id="IPR004785">
    <property type="entry name" value="RpiB"/>
</dbReference>
<evidence type="ECO:0000313" key="6">
    <source>
        <dbReference type="Proteomes" id="UP000217289"/>
    </source>
</evidence>
<name>A0A250IMU4_9BACT</name>
<dbReference type="GO" id="GO:0004751">
    <property type="term" value="F:ribose-5-phosphate isomerase activity"/>
    <property type="evidence" value="ECO:0007669"/>
    <property type="project" value="TreeGrafter"/>
</dbReference>
<dbReference type="NCBIfam" id="TIGR01120">
    <property type="entry name" value="rpiB"/>
    <property type="match status" value="1"/>
</dbReference>
<feature type="binding site" evidence="4">
    <location>
        <begin position="8"/>
        <end position="9"/>
    </location>
    <ligand>
        <name>D-ribulose 5-phosphate</name>
        <dbReference type="ChEBI" id="CHEBI:58121"/>
    </ligand>
</feature>
<dbReference type="NCBIfam" id="NF004051">
    <property type="entry name" value="PRK05571.1"/>
    <property type="match status" value="1"/>
</dbReference>
<dbReference type="RefSeq" id="WP_095980660.1">
    <property type="nucleotide sequence ID" value="NZ_CP022163.1"/>
</dbReference>
<dbReference type="KEGG" id="mbd:MEBOL_005967"/>
<evidence type="ECO:0000256" key="3">
    <source>
        <dbReference type="PIRSR" id="PIRSR005384-1"/>
    </source>
</evidence>
<dbReference type="Gene3D" id="3.40.1400.10">
    <property type="entry name" value="Sugar-phosphate isomerase, RpiB/LacA/LacB"/>
    <property type="match status" value="1"/>
</dbReference>
<dbReference type="InterPro" id="IPR003500">
    <property type="entry name" value="RpiB_LacA_LacB"/>
</dbReference>
<sequence length="149" mass="15964">MKVIIASDHAGLELRRELVKALQESRAEVDDLGPATAESVDYPDFARQVALAVAEGRATYGVLVCGTGMGMAITANKFPGIRAALCTDEFVARMSRAHNDANVLCLGQRVVGPGLARSILDAFLATPFEGGRHQRRLDKIREAESGNGR</sequence>
<dbReference type="PANTHER" id="PTHR30345:SF0">
    <property type="entry name" value="DNA DAMAGE-REPAIR_TOLERATION PROTEIN DRT102"/>
    <property type="match status" value="1"/>
</dbReference>
<gene>
    <name evidence="5" type="ORF">MEBOL_005967</name>
</gene>
<feature type="binding site" evidence="4">
    <location>
        <position position="109"/>
    </location>
    <ligand>
        <name>D-ribulose 5-phosphate</name>
        <dbReference type="ChEBI" id="CHEBI:58121"/>
    </ligand>
</feature>
<dbReference type="PIRSF" id="PIRSF005384">
    <property type="entry name" value="RpiB_LacA_B"/>
    <property type="match status" value="1"/>
</dbReference>
<evidence type="ECO:0000256" key="4">
    <source>
        <dbReference type="PIRSR" id="PIRSR005384-2"/>
    </source>
</evidence>
<dbReference type="Proteomes" id="UP000217289">
    <property type="component" value="Chromosome"/>
</dbReference>
<comment type="similarity">
    <text evidence="1">Belongs to the LacAB/RpiB family.</text>
</comment>
<feature type="binding site" evidence="4">
    <location>
        <position position="136"/>
    </location>
    <ligand>
        <name>D-ribulose 5-phosphate</name>
        <dbReference type="ChEBI" id="CHEBI:58121"/>
    </ligand>
</feature>
<evidence type="ECO:0000256" key="1">
    <source>
        <dbReference type="ARBA" id="ARBA00008754"/>
    </source>
</evidence>
<feature type="active site" description="Proton donor" evidence="3">
    <location>
        <position position="98"/>
    </location>
</feature>
<dbReference type="GO" id="GO:0009052">
    <property type="term" value="P:pentose-phosphate shunt, non-oxidative branch"/>
    <property type="evidence" value="ECO:0007669"/>
    <property type="project" value="TreeGrafter"/>
</dbReference>
<accession>A0A250IMU4</accession>
<keyword evidence="6" id="KW-1185">Reference proteome</keyword>
<dbReference type="PANTHER" id="PTHR30345">
    <property type="entry name" value="RIBOSE-5-PHOSPHATE ISOMERASE B"/>
    <property type="match status" value="1"/>
</dbReference>